<dbReference type="Pfam" id="PF18052">
    <property type="entry name" value="Rx_N"/>
    <property type="match status" value="1"/>
</dbReference>
<evidence type="ECO:0000256" key="5">
    <source>
        <dbReference type="ARBA" id="ARBA00022821"/>
    </source>
</evidence>
<dbReference type="SUPFAM" id="SSF52540">
    <property type="entry name" value="P-loop containing nucleoside triphosphate hydrolases"/>
    <property type="match status" value="1"/>
</dbReference>
<dbReference type="AlphaFoldDB" id="A0A0E0LF06"/>
<reference evidence="8" key="2">
    <citation type="submission" date="2018-05" db="EMBL/GenBank/DDBJ databases">
        <title>OpunRS2 (Oryza punctata Reference Sequence Version 2).</title>
        <authorList>
            <person name="Zhang J."/>
            <person name="Kudrna D."/>
            <person name="Lee S."/>
            <person name="Talag J."/>
            <person name="Welchert J."/>
            <person name="Wing R.A."/>
        </authorList>
    </citation>
    <scope>NUCLEOTIDE SEQUENCE [LARGE SCALE GENOMIC DNA]</scope>
</reference>
<evidence type="ECO:0000256" key="2">
    <source>
        <dbReference type="ARBA" id="ARBA00022614"/>
    </source>
</evidence>
<evidence type="ECO:0000313" key="9">
    <source>
        <dbReference type="Proteomes" id="UP000026962"/>
    </source>
</evidence>
<keyword evidence="4" id="KW-0547">Nucleotide-binding</keyword>
<dbReference type="GO" id="GO:0006952">
    <property type="term" value="P:defense response"/>
    <property type="evidence" value="ECO:0007669"/>
    <property type="project" value="UniProtKB-KW"/>
</dbReference>
<dbReference type="PANTHER" id="PTHR36766">
    <property type="entry name" value="PLANT BROAD-SPECTRUM MILDEW RESISTANCE PROTEIN RPW8"/>
    <property type="match status" value="1"/>
</dbReference>
<keyword evidence="3" id="KW-0677">Repeat</keyword>
<dbReference type="Proteomes" id="UP000026962">
    <property type="component" value="Chromosome 6"/>
</dbReference>
<reference evidence="8" key="1">
    <citation type="submission" date="2015-04" db="UniProtKB">
        <authorList>
            <consortium name="EnsemblPlants"/>
        </authorList>
    </citation>
    <scope>IDENTIFICATION</scope>
</reference>
<dbReference type="PANTHER" id="PTHR36766:SF57">
    <property type="entry name" value="DISEASE RESISTANCE PROTEIN RGA1"/>
    <property type="match status" value="1"/>
</dbReference>
<dbReference type="Gramene" id="OPUNC06G23360.2">
    <property type="protein sequence ID" value="OPUNC06G23360.2"/>
    <property type="gene ID" value="OPUNC06G23360"/>
</dbReference>
<evidence type="ECO:0000313" key="8">
    <source>
        <dbReference type="EnsemblPlants" id="OPUNC06G23360.2"/>
    </source>
</evidence>
<organism evidence="8">
    <name type="scientific">Oryza punctata</name>
    <name type="common">Red rice</name>
    <dbReference type="NCBI Taxonomy" id="4537"/>
    <lineage>
        <taxon>Eukaryota</taxon>
        <taxon>Viridiplantae</taxon>
        <taxon>Streptophyta</taxon>
        <taxon>Embryophyta</taxon>
        <taxon>Tracheophyta</taxon>
        <taxon>Spermatophyta</taxon>
        <taxon>Magnoliopsida</taxon>
        <taxon>Liliopsida</taxon>
        <taxon>Poales</taxon>
        <taxon>Poaceae</taxon>
        <taxon>BOP clade</taxon>
        <taxon>Oryzoideae</taxon>
        <taxon>Oryzeae</taxon>
        <taxon>Oryzinae</taxon>
        <taxon>Oryza</taxon>
    </lineage>
</organism>
<keyword evidence="6" id="KW-0067">ATP-binding</keyword>
<feature type="domain" description="Disease resistance N-terminal" evidence="7">
    <location>
        <begin position="114"/>
        <end position="192"/>
    </location>
</feature>
<dbReference type="InterPro" id="IPR027417">
    <property type="entry name" value="P-loop_NTPase"/>
</dbReference>
<dbReference type="Gene3D" id="1.20.5.4130">
    <property type="match status" value="1"/>
</dbReference>
<evidence type="ECO:0000256" key="6">
    <source>
        <dbReference type="ARBA" id="ARBA00022840"/>
    </source>
</evidence>
<evidence type="ECO:0000259" key="7">
    <source>
        <dbReference type="Pfam" id="PF18052"/>
    </source>
</evidence>
<dbReference type="InterPro" id="IPR041118">
    <property type="entry name" value="Rx_N"/>
</dbReference>
<comment type="similarity">
    <text evidence="1">Belongs to the disease resistance NB-LRR family.</text>
</comment>
<dbReference type="EnsemblPlants" id="OPUNC06G23360.2">
    <property type="protein sequence ID" value="OPUNC06G23360.2"/>
    <property type="gene ID" value="OPUNC06G23360"/>
</dbReference>
<evidence type="ECO:0000256" key="1">
    <source>
        <dbReference type="ARBA" id="ARBA00008894"/>
    </source>
</evidence>
<protein>
    <recommendedName>
        <fullName evidence="7">Disease resistance N-terminal domain-containing protein</fullName>
    </recommendedName>
</protein>
<accession>A0A0E0LF06</accession>
<evidence type="ECO:0000256" key="4">
    <source>
        <dbReference type="ARBA" id="ARBA00022741"/>
    </source>
</evidence>
<evidence type="ECO:0000256" key="3">
    <source>
        <dbReference type="ARBA" id="ARBA00022737"/>
    </source>
</evidence>
<keyword evidence="2" id="KW-0433">Leucine-rich repeat</keyword>
<dbReference type="Gene3D" id="3.40.50.300">
    <property type="entry name" value="P-loop containing nucleotide triphosphate hydrolases"/>
    <property type="match status" value="1"/>
</dbReference>
<keyword evidence="9" id="KW-1185">Reference proteome</keyword>
<name>A0A0E0LF06_ORYPU</name>
<dbReference type="GO" id="GO:0005524">
    <property type="term" value="F:ATP binding"/>
    <property type="evidence" value="ECO:0007669"/>
    <property type="project" value="UniProtKB-KW"/>
</dbReference>
<proteinExistence type="inferred from homology"/>
<keyword evidence="5" id="KW-0611">Plant defense</keyword>
<sequence length="296" mass="33588">MTVRSPCDGKPKGRLRPAHSSMDFSFSFVLSEVRVGAWRRRWLIAIGDWRLPWPWAEPERATRRRREERRRCRHSSQANAAPLGCEVHRDTMAEVNISSFAISVLAKAASFGTDWAVTEIKSAWNVKKELEKLEISLRSICAVFRDAKCKQSTSHTLQEWLDYLKDAVYDIDDVLDDMVTEALEQEVQNGFINRTRHLLTYPFKLSHRIKEVREKLDEIAANRAQFGLTEQAIDGHASGSSKRETHSFITEPEIIGRDDAKNVIAKRILTATESDHFSVLPIVGIGGIGKTALAKF</sequence>